<dbReference type="RefSeq" id="WP_188475720.1">
    <property type="nucleotide sequence ID" value="NZ_BMFJ01000001.1"/>
</dbReference>
<dbReference type="AlphaFoldDB" id="A0A917E9J6"/>
<name>A0A917E9J6_9RHOB</name>
<gene>
    <name evidence="2" type="ORF">GCM10011360_01420</name>
</gene>
<dbReference type="Pfam" id="PF08818">
    <property type="entry name" value="DUF1801"/>
    <property type="match status" value="1"/>
</dbReference>
<sequence length="137" mass="15388">MSDDTSPRLLYGGNPQIPKGYGDAPVRAYIAALPGWKQDVAARIDDIVPREVPCVVRAVKWNSPLYGVEKDLWFLNLHAFTAYMKVTFFRGALLDPEPPQRLKAEGVRALHILEGDDFETQLAVWVRQASQLPGERL</sequence>
<evidence type="ECO:0000313" key="3">
    <source>
        <dbReference type="Proteomes" id="UP000612855"/>
    </source>
</evidence>
<dbReference type="InterPro" id="IPR014922">
    <property type="entry name" value="YdhG-like"/>
</dbReference>
<evidence type="ECO:0000259" key="1">
    <source>
        <dbReference type="Pfam" id="PF08818"/>
    </source>
</evidence>
<proteinExistence type="predicted"/>
<comment type="caution">
    <text evidence="2">The sequence shown here is derived from an EMBL/GenBank/DDBJ whole genome shotgun (WGS) entry which is preliminary data.</text>
</comment>
<dbReference type="SUPFAM" id="SSF159888">
    <property type="entry name" value="YdhG-like"/>
    <property type="match status" value="1"/>
</dbReference>
<reference evidence="3" key="1">
    <citation type="journal article" date="2019" name="Int. J. Syst. Evol. Microbiol.">
        <title>The Global Catalogue of Microorganisms (GCM) 10K type strain sequencing project: providing services to taxonomists for standard genome sequencing and annotation.</title>
        <authorList>
            <consortium name="The Broad Institute Genomics Platform"/>
            <consortium name="The Broad Institute Genome Sequencing Center for Infectious Disease"/>
            <person name="Wu L."/>
            <person name="Ma J."/>
        </authorList>
    </citation>
    <scope>NUCLEOTIDE SEQUENCE [LARGE SCALE GENOMIC DNA]</scope>
    <source>
        <strain evidence="3">CGMCC 1.12664</strain>
    </source>
</reference>
<protein>
    <recommendedName>
        <fullName evidence="1">YdhG-like domain-containing protein</fullName>
    </recommendedName>
</protein>
<feature type="domain" description="YdhG-like" evidence="1">
    <location>
        <begin position="37"/>
        <end position="129"/>
    </location>
</feature>
<accession>A0A917E9J6</accession>
<keyword evidence="3" id="KW-1185">Reference proteome</keyword>
<organism evidence="2 3">
    <name type="scientific">Primorskyibacter flagellatus</name>
    <dbReference type="NCBI Taxonomy" id="1387277"/>
    <lineage>
        <taxon>Bacteria</taxon>
        <taxon>Pseudomonadati</taxon>
        <taxon>Pseudomonadota</taxon>
        <taxon>Alphaproteobacteria</taxon>
        <taxon>Rhodobacterales</taxon>
        <taxon>Roseobacteraceae</taxon>
        <taxon>Primorskyibacter</taxon>
    </lineage>
</organism>
<dbReference type="EMBL" id="BMFJ01000001">
    <property type="protein sequence ID" value="GGE16396.1"/>
    <property type="molecule type" value="Genomic_DNA"/>
</dbReference>
<evidence type="ECO:0000313" key="2">
    <source>
        <dbReference type="EMBL" id="GGE16396.1"/>
    </source>
</evidence>
<dbReference type="Proteomes" id="UP000612855">
    <property type="component" value="Unassembled WGS sequence"/>
</dbReference>